<dbReference type="AlphaFoldDB" id="A0A423WV69"/>
<dbReference type="OrthoDB" id="5422068at2759"/>
<dbReference type="EMBL" id="LKEB01000039">
    <property type="protein sequence ID" value="ROW07150.1"/>
    <property type="molecule type" value="Genomic_DNA"/>
</dbReference>
<protein>
    <submittedName>
        <fullName evidence="2">Uncharacterized protein</fullName>
    </submittedName>
</protein>
<reference evidence="2 3" key="1">
    <citation type="submission" date="2015-09" db="EMBL/GenBank/DDBJ databases">
        <title>Host preference determinants of Valsa canker pathogens revealed by comparative genomics.</title>
        <authorList>
            <person name="Yin Z."/>
            <person name="Huang L."/>
        </authorList>
    </citation>
    <scope>NUCLEOTIDE SEQUENCE [LARGE SCALE GENOMIC DNA]</scope>
    <source>
        <strain evidence="2 3">SXYLt</strain>
    </source>
</reference>
<comment type="caution">
    <text evidence="2">The sequence shown here is derived from an EMBL/GenBank/DDBJ whole genome shotgun (WGS) entry which is preliminary data.</text>
</comment>
<dbReference type="PANTHER" id="PTHR33337:SF40">
    <property type="entry name" value="CENP-V_GFA DOMAIN-CONTAINING PROTEIN-RELATED"/>
    <property type="match status" value="1"/>
</dbReference>
<dbReference type="PANTHER" id="PTHR33337">
    <property type="entry name" value="GFA DOMAIN-CONTAINING PROTEIN"/>
    <property type="match status" value="1"/>
</dbReference>
<dbReference type="InParanoid" id="A0A423WV69"/>
<gene>
    <name evidence="2" type="ORF">VPNG_07328</name>
</gene>
<feature type="compositionally biased region" description="Low complexity" evidence="1">
    <location>
        <begin position="1"/>
        <end position="23"/>
    </location>
</feature>
<proteinExistence type="predicted"/>
<dbReference type="STRING" id="1230097.A0A423WV69"/>
<keyword evidence="3" id="KW-1185">Reference proteome</keyword>
<dbReference type="Proteomes" id="UP000285146">
    <property type="component" value="Unassembled WGS sequence"/>
</dbReference>
<organism evidence="2 3">
    <name type="scientific">Cytospora leucostoma</name>
    <dbReference type="NCBI Taxonomy" id="1230097"/>
    <lineage>
        <taxon>Eukaryota</taxon>
        <taxon>Fungi</taxon>
        <taxon>Dikarya</taxon>
        <taxon>Ascomycota</taxon>
        <taxon>Pezizomycotina</taxon>
        <taxon>Sordariomycetes</taxon>
        <taxon>Sordariomycetidae</taxon>
        <taxon>Diaporthales</taxon>
        <taxon>Cytosporaceae</taxon>
        <taxon>Cytospora</taxon>
    </lineage>
</organism>
<name>A0A423WV69_9PEZI</name>
<accession>A0A423WV69</accession>
<dbReference type="InterPro" id="IPR011057">
    <property type="entry name" value="Mss4-like_sf"/>
</dbReference>
<sequence>MRDWSPSSTTATAGGNTPATGSPRASMLLQTTPVGDGAPAAVADTYTAAPTLTGVYIDTIDGGLAPWLSMPKMEGRTQVRTPLHVEPSSQAIPAFCQCGKVQLRISRPQDVFPTGGAQYPCAPYPDLIYPFKATPESTLDNPSDEKWYLRHDNTKYLAGTCACRSCRLITGYEIQTWAFIPRAAIRISVTSRPPSSPFSSDYRPPDPDSYIPLDFEELDRRPTNPLRSYESSPGVFREFCPGCGATVFWHAKARPDLIDVSVGLFHASEGARAESLLEWWRDRCSFAEDAGLDRTGWLKGWAEALIGGLEQGMKK</sequence>
<evidence type="ECO:0000313" key="3">
    <source>
        <dbReference type="Proteomes" id="UP000285146"/>
    </source>
</evidence>
<evidence type="ECO:0000313" key="2">
    <source>
        <dbReference type="EMBL" id="ROW07150.1"/>
    </source>
</evidence>
<evidence type="ECO:0000256" key="1">
    <source>
        <dbReference type="SAM" id="MobiDB-lite"/>
    </source>
</evidence>
<feature type="region of interest" description="Disordered" evidence="1">
    <location>
        <begin position="1"/>
        <end position="32"/>
    </location>
</feature>
<dbReference type="SUPFAM" id="SSF51316">
    <property type="entry name" value="Mss4-like"/>
    <property type="match status" value="2"/>
</dbReference>
<dbReference type="Gene3D" id="3.90.1590.10">
    <property type="entry name" value="glutathione-dependent formaldehyde- activating enzyme (gfa)"/>
    <property type="match status" value="1"/>
</dbReference>